<dbReference type="Gene3D" id="1.20.1250.20">
    <property type="entry name" value="MFS general substrate transporter like domains"/>
    <property type="match status" value="2"/>
</dbReference>
<keyword evidence="7" id="KW-1185">Reference proteome</keyword>
<dbReference type="EMBL" id="JAACJN010000020">
    <property type="protein sequence ID" value="KAF5389716.1"/>
    <property type="molecule type" value="Genomic_DNA"/>
</dbReference>
<feature type="transmembrane region" description="Helical" evidence="5">
    <location>
        <begin position="160"/>
        <end position="179"/>
    </location>
</feature>
<organism evidence="6 7">
    <name type="scientific">Collybiopsis confluens</name>
    <dbReference type="NCBI Taxonomy" id="2823264"/>
    <lineage>
        <taxon>Eukaryota</taxon>
        <taxon>Fungi</taxon>
        <taxon>Dikarya</taxon>
        <taxon>Basidiomycota</taxon>
        <taxon>Agaricomycotina</taxon>
        <taxon>Agaricomycetes</taxon>
        <taxon>Agaricomycetidae</taxon>
        <taxon>Agaricales</taxon>
        <taxon>Marasmiineae</taxon>
        <taxon>Omphalotaceae</taxon>
        <taxon>Collybiopsis</taxon>
    </lineage>
</organism>
<feature type="transmembrane region" description="Helical" evidence="5">
    <location>
        <begin position="407"/>
        <end position="428"/>
    </location>
</feature>
<gene>
    <name evidence="6" type="ORF">D9757_006047</name>
</gene>
<accession>A0A8H5HUC4</accession>
<keyword evidence="2 5" id="KW-0812">Transmembrane</keyword>
<feature type="transmembrane region" description="Helical" evidence="5">
    <location>
        <begin position="465"/>
        <end position="490"/>
    </location>
</feature>
<dbReference type="PANTHER" id="PTHR23502:SF2">
    <property type="entry name" value="TRANSPORTER, PUTATIVE (AFU_ORTHOLOGUE AFUA_2G08910)-RELATED"/>
    <property type="match status" value="1"/>
</dbReference>
<feature type="transmembrane region" description="Helical" evidence="5">
    <location>
        <begin position="534"/>
        <end position="554"/>
    </location>
</feature>
<feature type="transmembrane region" description="Helical" evidence="5">
    <location>
        <begin position="122"/>
        <end position="140"/>
    </location>
</feature>
<evidence type="ECO:0000256" key="1">
    <source>
        <dbReference type="ARBA" id="ARBA00004141"/>
    </source>
</evidence>
<dbReference type="Pfam" id="PF07690">
    <property type="entry name" value="MFS_1"/>
    <property type="match status" value="1"/>
</dbReference>
<keyword evidence="3 5" id="KW-1133">Transmembrane helix</keyword>
<reference evidence="6 7" key="1">
    <citation type="journal article" date="2020" name="ISME J.">
        <title>Uncovering the hidden diversity of litter-decomposition mechanisms in mushroom-forming fungi.</title>
        <authorList>
            <person name="Floudas D."/>
            <person name="Bentzer J."/>
            <person name="Ahren D."/>
            <person name="Johansson T."/>
            <person name="Persson P."/>
            <person name="Tunlid A."/>
        </authorList>
    </citation>
    <scope>NUCLEOTIDE SEQUENCE [LARGE SCALE GENOMIC DNA]</scope>
    <source>
        <strain evidence="6 7">CBS 406.79</strain>
    </source>
</reference>
<evidence type="ECO:0000313" key="6">
    <source>
        <dbReference type="EMBL" id="KAF5389716.1"/>
    </source>
</evidence>
<name>A0A8H5HUC4_9AGAR</name>
<evidence type="ECO:0000256" key="4">
    <source>
        <dbReference type="ARBA" id="ARBA00023136"/>
    </source>
</evidence>
<dbReference type="InterPro" id="IPR011701">
    <property type="entry name" value="MFS"/>
</dbReference>
<feature type="transmembrane region" description="Helical" evidence="5">
    <location>
        <begin position="372"/>
        <end position="395"/>
    </location>
</feature>
<sequence length="568" mass="63495">MHMLTPKVKLTFRATGLPIIGAGAPCHGIVAWCVSTMHRKGRRVVLYPLFLPSFLPSIPMSTDYKDSKLENEKNVDYIETAEATDISLKLDKHGVPLSPQPTDDPEDPRNVSLSVSKRMKDAFILVQVSVLSALGYYNTASINPAYSQLSQEFGVSIVTASYQTTVSIALNGIGPFLFIPFAHVYGRRPIGVLSALGCGYAHNFGQLIGLRVLNGIFPVGLHWESQQQMISFTFTNVDERLAYSPFFRPQEHILRLSPKPEREAHNADGTGGLIGQFLGWRWVFKFAAILNSFCLIFTFFFLPETLYIRDSKVASKDPSFIGNSPVQTISYFRQYLSRMRLWRRFPGRQMRIRDFFLPYFRMIRYPSVIFPAIYYAAQYGLGSTLPAVTVSHIFAQEFGWDTLQIGLAYGLALLVGALAGETVGGWVVDGLMNRARRRAGPDAPSEIRLKAIWTGEIIVPYKAPWIVPILGMGVACFGVQCITTVIYTYLSDCHTSKSAEVGQVLNFVRQEIGMTFAFYAIVLGQAIGGYHLLFVFFVCMGSILAFIPILVLMWKGEEIRAAEERAFK</sequence>
<dbReference type="SUPFAM" id="SSF103473">
    <property type="entry name" value="MFS general substrate transporter"/>
    <property type="match status" value="2"/>
</dbReference>
<evidence type="ECO:0000256" key="5">
    <source>
        <dbReference type="SAM" id="Phobius"/>
    </source>
</evidence>
<dbReference type="GO" id="GO:0005886">
    <property type="term" value="C:plasma membrane"/>
    <property type="evidence" value="ECO:0007669"/>
    <property type="project" value="TreeGrafter"/>
</dbReference>
<keyword evidence="4 5" id="KW-0472">Membrane</keyword>
<feature type="transmembrane region" description="Helical" evidence="5">
    <location>
        <begin position="282"/>
        <end position="302"/>
    </location>
</feature>
<evidence type="ECO:0000313" key="7">
    <source>
        <dbReference type="Proteomes" id="UP000518752"/>
    </source>
</evidence>
<dbReference type="Proteomes" id="UP000518752">
    <property type="component" value="Unassembled WGS sequence"/>
</dbReference>
<dbReference type="PANTHER" id="PTHR23502">
    <property type="entry name" value="MAJOR FACILITATOR SUPERFAMILY"/>
    <property type="match status" value="1"/>
</dbReference>
<evidence type="ECO:0000256" key="3">
    <source>
        <dbReference type="ARBA" id="ARBA00022989"/>
    </source>
</evidence>
<evidence type="ECO:0008006" key="8">
    <source>
        <dbReference type="Google" id="ProtNLM"/>
    </source>
</evidence>
<feature type="transmembrane region" description="Helical" evidence="5">
    <location>
        <begin position="12"/>
        <end position="34"/>
    </location>
</feature>
<comment type="subcellular location">
    <subcellularLocation>
        <location evidence="1">Membrane</location>
        <topology evidence="1">Multi-pass membrane protein</topology>
    </subcellularLocation>
</comment>
<comment type="caution">
    <text evidence="6">The sequence shown here is derived from an EMBL/GenBank/DDBJ whole genome shotgun (WGS) entry which is preliminary data.</text>
</comment>
<proteinExistence type="predicted"/>
<evidence type="ECO:0000256" key="2">
    <source>
        <dbReference type="ARBA" id="ARBA00022692"/>
    </source>
</evidence>
<dbReference type="OrthoDB" id="2585655at2759"/>
<dbReference type="GO" id="GO:0022857">
    <property type="term" value="F:transmembrane transporter activity"/>
    <property type="evidence" value="ECO:0007669"/>
    <property type="project" value="InterPro"/>
</dbReference>
<dbReference type="InterPro" id="IPR036259">
    <property type="entry name" value="MFS_trans_sf"/>
</dbReference>
<protein>
    <recommendedName>
        <fullName evidence="8">Major facilitator superfamily (MFS) profile domain-containing protein</fullName>
    </recommendedName>
</protein>
<dbReference type="AlphaFoldDB" id="A0A8H5HUC4"/>